<evidence type="ECO:0000313" key="8">
    <source>
        <dbReference type="Proteomes" id="UP000636458"/>
    </source>
</evidence>
<keyword evidence="4 7" id="KW-0560">Oxidoreductase</keyword>
<evidence type="ECO:0000256" key="3">
    <source>
        <dbReference type="ARBA" id="ARBA00022827"/>
    </source>
</evidence>
<reference evidence="7" key="1">
    <citation type="submission" date="2021-01" db="EMBL/GenBank/DDBJ databases">
        <title>Lacisediminihabitans sp. nov. strain G11-30, isolated from Antarctic Soil.</title>
        <authorList>
            <person name="Li J."/>
        </authorList>
    </citation>
    <scope>NUCLEOTIDE SEQUENCE</scope>
    <source>
        <strain evidence="7">G11-30</strain>
    </source>
</reference>
<dbReference type="InterPro" id="IPR036188">
    <property type="entry name" value="FAD/NAD-bd_sf"/>
</dbReference>
<dbReference type="PANTHER" id="PTHR43104">
    <property type="entry name" value="L-2-HYDROXYGLUTARATE DEHYDROGENASE, MITOCHONDRIAL"/>
    <property type="match status" value="1"/>
</dbReference>
<feature type="domain" description="FAD dependent oxidoreductase" evidence="6">
    <location>
        <begin position="7"/>
        <end position="389"/>
    </location>
</feature>
<accession>A0A934SUK1</accession>
<keyword evidence="8" id="KW-1185">Reference proteome</keyword>
<dbReference type="Pfam" id="PF01266">
    <property type="entry name" value="DAO"/>
    <property type="match status" value="1"/>
</dbReference>
<evidence type="ECO:0000256" key="1">
    <source>
        <dbReference type="ARBA" id="ARBA00001974"/>
    </source>
</evidence>
<evidence type="ECO:0000313" key="7">
    <source>
        <dbReference type="EMBL" id="MBK4348314.1"/>
    </source>
</evidence>
<dbReference type="EC" id="1.1.3.-" evidence="7"/>
<dbReference type="NCBIfam" id="NF008726">
    <property type="entry name" value="PRK11728.1"/>
    <property type="match status" value="1"/>
</dbReference>
<comment type="caution">
    <text evidence="7">The sequence shown here is derived from an EMBL/GenBank/DDBJ whole genome shotgun (WGS) entry which is preliminary data.</text>
</comment>
<dbReference type="AlphaFoldDB" id="A0A934SUK1"/>
<evidence type="ECO:0000256" key="5">
    <source>
        <dbReference type="ARBA" id="ARBA00037941"/>
    </source>
</evidence>
<dbReference type="GO" id="GO:0047545">
    <property type="term" value="F:(S)-2-hydroxyglutarate dehydrogenase activity"/>
    <property type="evidence" value="ECO:0007669"/>
    <property type="project" value="TreeGrafter"/>
</dbReference>
<dbReference type="InterPro" id="IPR006076">
    <property type="entry name" value="FAD-dep_OxRdtase"/>
</dbReference>
<comment type="similarity">
    <text evidence="5">Belongs to the L2HGDH family.</text>
</comment>
<dbReference type="Gene3D" id="3.30.9.10">
    <property type="entry name" value="D-Amino Acid Oxidase, subunit A, domain 2"/>
    <property type="match status" value="1"/>
</dbReference>
<protein>
    <submittedName>
        <fullName evidence="7">L-2-hydroxyglutarate oxidase</fullName>
        <ecNumber evidence="7">1.1.3.-</ecNumber>
    </submittedName>
</protein>
<keyword evidence="3" id="KW-0274">FAD</keyword>
<evidence type="ECO:0000259" key="6">
    <source>
        <dbReference type="Pfam" id="PF01266"/>
    </source>
</evidence>
<dbReference type="PANTHER" id="PTHR43104:SF2">
    <property type="entry name" value="L-2-HYDROXYGLUTARATE DEHYDROGENASE, MITOCHONDRIAL"/>
    <property type="match status" value="1"/>
</dbReference>
<comment type="cofactor">
    <cofactor evidence="1">
        <name>FAD</name>
        <dbReference type="ChEBI" id="CHEBI:57692"/>
    </cofactor>
</comment>
<dbReference type="PRINTS" id="PR00411">
    <property type="entry name" value="PNDRDTASEI"/>
</dbReference>
<evidence type="ECO:0000256" key="2">
    <source>
        <dbReference type="ARBA" id="ARBA00022630"/>
    </source>
</evidence>
<dbReference type="GO" id="GO:0005737">
    <property type="term" value="C:cytoplasm"/>
    <property type="evidence" value="ECO:0007669"/>
    <property type="project" value="TreeGrafter"/>
</dbReference>
<name>A0A934SUK1_9MICO</name>
<dbReference type="Gene3D" id="3.50.50.60">
    <property type="entry name" value="FAD/NAD(P)-binding domain"/>
    <property type="match status" value="1"/>
</dbReference>
<organism evidence="7 8">
    <name type="scientific">Lacisediminihabitans changchengi</name>
    <dbReference type="NCBI Taxonomy" id="2787634"/>
    <lineage>
        <taxon>Bacteria</taxon>
        <taxon>Bacillati</taxon>
        <taxon>Actinomycetota</taxon>
        <taxon>Actinomycetes</taxon>
        <taxon>Micrococcales</taxon>
        <taxon>Microbacteriaceae</taxon>
        <taxon>Lacisediminihabitans</taxon>
    </lineage>
</organism>
<proteinExistence type="inferred from homology"/>
<dbReference type="SUPFAM" id="SSF51905">
    <property type="entry name" value="FAD/NAD(P)-binding domain"/>
    <property type="match status" value="1"/>
</dbReference>
<gene>
    <name evidence="7" type="primary">lhgO</name>
    <name evidence="7" type="ORF">IV501_11775</name>
</gene>
<dbReference type="EMBL" id="JAEPES010000004">
    <property type="protein sequence ID" value="MBK4348314.1"/>
    <property type="molecule type" value="Genomic_DNA"/>
</dbReference>
<evidence type="ECO:0000256" key="4">
    <source>
        <dbReference type="ARBA" id="ARBA00023002"/>
    </source>
</evidence>
<keyword evidence="2" id="KW-0285">Flavoprotein</keyword>
<dbReference type="RefSeq" id="WP_200556532.1">
    <property type="nucleotide sequence ID" value="NZ_JAEPES010000004.1"/>
</dbReference>
<dbReference type="Proteomes" id="UP000636458">
    <property type="component" value="Unassembled WGS sequence"/>
</dbReference>
<sequence>MTVRSATVIGGGIVGLAVAEKLARIGIDTTVLEKEDRWAAHQTGHNSGVIHAGPYYKPGSLKATMCAAGNRSMVAFAQEHGISHDVCGKLIVAATADELPRLEVLHERALANGADARVITADEAREYEPNVATVGALRVENTGIIDYSAVSAMLARLAQEHGARLELGTRARRIAGENGSVTVEHDRGTVTSDILINCAGLQSDTVARLAGVEPEVRIVPFRGEYYELVPERRGLVQGLIYPVPDPDLPFLGVHLTRMIDGSVHAGPNAVLALKREGYRWRDVDAAEAIASIAYPGFLRLASGNVVTGGKEIIRSLSKRVFAASLARLVPAITGADIVRAGAGVRAQAIRRDGSLADDFIIQRTDNQIHVLNAPSPAATSSLEIADYIVRQAGVTA</sequence>